<feature type="transmembrane region" description="Helical" evidence="5">
    <location>
        <begin position="259"/>
        <end position="278"/>
    </location>
</feature>
<keyword evidence="3 7" id="KW-0418">Kinase</keyword>
<dbReference type="InterPro" id="IPR008271">
    <property type="entry name" value="Ser/Thr_kinase_AS"/>
</dbReference>
<name>A0ABY7VYS8_9BACT</name>
<keyword evidence="8" id="KW-1185">Reference proteome</keyword>
<dbReference type="PROSITE" id="PS50011">
    <property type="entry name" value="PROTEIN_KINASE_DOM"/>
    <property type="match status" value="1"/>
</dbReference>
<dbReference type="GO" id="GO:0016301">
    <property type="term" value="F:kinase activity"/>
    <property type="evidence" value="ECO:0007669"/>
    <property type="project" value="UniProtKB-KW"/>
</dbReference>
<keyword evidence="4" id="KW-0067">ATP-binding</keyword>
<reference evidence="7 8" key="1">
    <citation type="submission" date="2023-02" db="EMBL/GenBank/DDBJ databases">
        <title>Genome sequence of Lentisphaera profundi SAORIC-696.</title>
        <authorList>
            <person name="Kim e."/>
            <person name="Cho J.-C."/>
            <person name="Choi A."/>
            <person name="Kang I."/>
        </authorList>
    </citation>
    <scope>NUCLEOTIDE SEQUENCE [LARGE SCALE GENOMIC DNA]</scope>
    <source>
        <strain evidence="7 8">SAORIC-696</strain>
    </source>
</reference>
<feature type="domain" description="Protein kinase" evidence="6">
    <location>
        <begin position="1"/>
        <end position="231"/>
    </location>
</feature>
<dbReference type="PANTHER" id="PTHR43289">
    <property type="entry name" value="MITOGEN-ACTIVATED PROTEIN KINASE KINASE KINASE 20-RELATED"/>
    <property type="match status" value="1"/>
</dbReference>
<keyword evidence="2" id="KW-0547">Nucleotide-binding</keyword>
<dbReference type="Pfam" id="PF22673">
    <property type="entry name" value="MCP-like_PDC_1"/>
    <property type="match status" value="1"/>
</dbReference>
<sequence>MDHPSIIPMYGIIREQNSYVHMAMKLVQGMTLQEIIDDHLLECKKLKGKALLDFEQKSLSERLSYFIKICEAISYAHDKRVIHRDLKPENIMVGSFNEVYLMDWGIAKIVTEKQEKTVAKEAKSKGSVSGTPGFIAPEYILTGQVQFASDQYAMGAILFQLVTLSAHIDGSNEKELLEKTIRAQLNPLRHLRSEIKIPTALRAIIAKAMAHDPENRYENVALLADDINNFLQDRETVAYKDNFSRAVVRSLYKHKMATALSVLSLLLIFAAITISSLVQQKKSIQLAQQRELTLINFQSALEQRAGHIDGHFSKLSNVLQRYGDKVKYLLESPRQKNQTLRFYDYKDYKNKKDNIVGLVPSALYGHEVSVKSGNYKLAPGLELKDTRKELLALSPIIDDTLAYMAESGANLKEDTTVEELEELALNKGFAIRWVYSGLANGLLVNYPGMGKLSEAYDVRSRFWFKHSLTHQKLFWSSPYIDLFGQGLVVSAVQPLYSKEDKFLGVSAIDITFDYAYNTIMDAAADKRTGIIKNRYLMNKEGKVILSNLKEMSNLAEAEKTQEEIQFKEFPYPHLINSIISQKSGQIKLEQDGQTRLIGFSSIPTVGWFYVEELNFDSLLE</sequence>
<gene>
    <name evidence="7" type="ORF">PQO03_21670</name>
</gene>
<dbReference type="Pfam" id="PF00069">
    <property type="entry name" value="Pkinase"/>
    <property type="match status" value="1"/>
</dbReference>
<keyword evidence="5" id="KW-0472">Membrane</keyword>
<evidence type="ECO:0000313" key="8">
    <source>
        <dbReference type="Proteomes" id="UP001214250"/>
    </source>
</evidence>
<dbReference type="EMBL" id="CP117812">
    <property type="protein sequence ID" value="WDE98423.1"/>
    <property type="molecule type" value="Genomic_DNA"/>
</dbReference>
<organism evidence="7 8">
    <name type="scientific">Lentisphaera profundi</name>
    <dbReference type="NCBI Taxonomy" id="1658616"/>
    <lineage>
        <taxon>Bacteria</taxon>
        <taxon>Pseudomonadati</taxon>
        <taxon>Lentisphaerota</taxon>
        <taxon>Lentisphaeria</taxon>
        <taxon>Lentisphaerales</taxon>
        <taxon>Lentisphaeraceae</taxon>
        <taxon>Lentisphaera</taxon>
    </lineage>
</organism>
<proteinExistence type="predicted"/>
<protein>
    <submittedName>
        <fullName evidence="7">Protein kinase</fullName>
    </submittedName>
</protein>
<dbReference type="PANTHER" id="PTHR43289:SF6">
    <property type="entry name" value="SERINE_THREONINE-PROTEIN KINASE NEKL-3"/>
    <property type="match status" value="1"/>
</dbReference>
<dbReference type="InterPro" id="IPR000719">
    <property type="entry name" value="Prot_kinase_dom"/>
</dbReference>
<dbReference type="CDD" id="cd14014">
    <property type="entry name" value="STKc_PknB_like"/>
    <property type="match status" value="1"/>
</dbReference>
<dbReference type="SUPFAM" id="SSF56112">
    <property type="entry name" value="Protein kinase-like (PK-like)"/>
    <property type="match status" value="1"/>
</dbReference>
<dbReference type="PROSITE" id="PS00108">
    <property type="entry name" value="PROTEIN_KINASE_ST"/>
    <property type="match status" value="1"/>
</dbReference>
<dbReference type="RefSeq" id="WP_274153296.1">
    <property type="nucleotide sequence ID" value="NZ_CP117812.1"/>
</dbReference>
<dbReference type="InterPro" id="IPR011009">
    <property type="entry name" value="Kinase-like_dom_sf"/>
</dbReference>
<dbReference type="Gene3D" id="1.10.510.10">
    <property type="entry name" value="Transferase(Phosphotransferase) domain 1"/>
    <property type="match status" value="1"/>
</dbReference>
<dbReference type="SMART" id="SM00220">
    <property type="entry name" value="S_TKc"/>
    <property type="match status" value="1"/>
</dbReference>
<keyword evidence="5" id="KW-1133">Transmembrane helix</keyword>
<keyword evidence="5" id="KW-0812">Transmembrane</keyword>
<dbReference type="Proteomes" id="UP001214250">
    <property type="component" value="Chromosome 2"/>
</dbReference>
<keyword evidence="1" id="KW-0808">Transferase</keyword>
<evidence type="ECO:0000256" key="4">
    <source>
        <dbReference type="ARBA" id="ARBA00022840"/>
    </source>
</evidence>
<dbReference type="Gene3D" id="3.30.450.20">
    <property type="entry name" value="PAS domain"/>
    <property type="match status" value="2"/>
</dbReference>
<evidence type="ECO:0000313" key="7">
    <source>
        <dbReference type="EMBL" id="WDE98423.1"/>
    </source>
</evidence>
<evidence type="ECO:0000256" key="3">
    <source>
        <dbReference type="ARBA" id="ARBA00022777"/>
    </source>
</evidence>
<accession>A0ABY7VYS8</accession>
<evidence type="ECO:0000256" key="1">
    <source>
        <dbReference type="ARBA" id="ARBA00022679"/>
    </source>
</evidence>
<evidence type="ECO:0000259" key="6">
    <source>
        <dbReference type="PROSITE" id="PS50011"/>
    </source>
</evidence>
<evidence type="ECO:0000256" key="2">
    <source>
        <dbReference type="ARBA" id="ARBA00022741"/>
    </source>
</evidence>
<evidence type="ECO:0000256" key="5">
    <source>
        <dbReference type="SAM" id="Phobius"/>
    </source>
</evidence>
<dbReference type="CDD" id="cd18773">
    <property type="entry name" value="PDC1_HK_sensor"/>
    <property type="match status" value="1"/>
</dbReference>